<dbReference type="InterPro" id="IPR050109">
    <property type="entry name" value="HTH-type_TetR-like_transc_reg"/>
</dbReference>
<dbReference type="Gene3D" id="1.10.10.60">
    <property type="entry name" value="Homeodomain-like"/>
    <property type="match status" value="1"/>
</dbReference>
<evidence type="ECO:0000256" key="5">
    <source>
        <dbReference type="SAM" id="MobiDB-lite"/>
    </source>
</evidence>
<evidence type="ECO:0000313" key="8">
    <source>
        <dbReference type="Proteomes" id="UP001197247"/>
    </source>
</evidence>
<evidence type="ECO:0000313" key="7">
    <source>
        <dbReference type="EMBL" id="MBT0770306.1"/>
    </source>
</evidence>
<evidence type="ECO:0000256" key="4">
    <source>
        <dbReference type="PROSITE-ProRule" id="PRU00335"/>
    </source>
</evidence>
<dbReference type="Pfam" id="PF16859">
    <property type="entry name" value="TetR_C_11"/>
    <property type="match status" value="1"/>
</dbReference>
<dbReference type="PANTHER" id="PTHR30055:SF148">
    <property type="entry name" value="TETR-FAMILY TRANSCRIPTIONAL REGULATOR"/>
    <property type="match status" value="1"/>
</dbReference>
<evidence type="ECO:0000256" key="2">
    <source>
        <dbReference type="ARBA" id="ARBA00023125"/>
    </source>
</evidence>
<sequence>MTRKTEGPGAAPRTRGRGRRPIDEVQADVLRATSELIVAEGTADLTFDRVAKAAGVSKTTLYKLWPSPRALALEAYFHVVSEPLAFDHNTDLRTDLLQQLHSFAQVMQSPVGRSYLELVGASQTDHELSLAIRARYSSERRELAYRRLAEAQDRGEIREHVDVKVLVDQLWGAVYHRLLVPDEPVTHAFIEALVANLLDGVGPAR</sequence>
<accession>A0ABS5TJB9</accession>
<dbReference type="InterPro" id="IPR001647">
    <property type="entry name" value="HTH_TetR"/>
</dbReference>
<feature type="region of interest" description="Disordered" evidence="5">
    <location>
        <begin position="1"/>
        <end position="21"/>
    </location>
</feature>
<proteinExistence type="predicted"/>
<feature type="domain" description="HTH tetR-type" evidence="6">
    <location>
        <begin position="23"/>
        <end position="83"/>
    </location>
</feature>
<dbReference type="InterPro" id="IPR011075">
    <property type="entry name" value="TetR_C"/>
</dbReference>
<protein>
    <submittedName>
        <fullName evidence="7">TetR/AcrR family transcriptional regulator</fullName>
    </submittedName>
</protein>
<keyword evidence="1" id="KW-0805">Transcription regulation</keyword>
<dbReference type="SUPFAM" id="SSF46689">
    <property type="entry name" value="Homeodomain-like"/>
    <property type="match status" value="1"/>
</dbReference>
<dbReference type="InterPro" id="IPR009057">
    <property type="entry name" value="Homeodomain-like_sf"/>
</dbReference>
<dbReference type="Gene3D" id="1.10.357.10">
    <property type="entry name" value="Tetracycline Repressor, domain 2"/>
    <property type="match status" value="1"/>
</dbReference>
<organism evidence="7 8">
    <name type="scientific">Kineosporia corallincola</name>
    <dbReference type="NCBI Taxonomy" id="2835133"/>
    <lineage>
        <taxon>Bacteria</taxon>
        <taxon>Bacillati</taxon>
        <taxon>Actinomycetota</taxon>
        <taxon>Actinomycetes</taxon>
        <taxon>Kineosporiales</taxon>
        <taxon>Kineosporiaceae</taxon>
        <taxon>Kineosporia</taxon>
    </lineage>
</organism>
<gene>
    <name evidence="7" type="ORF">KIH74_15295</name>
</gene>
<dbReference type="PANTHER" id="PTHR30055">
    <property type="entry name" value="HTH-TYPE TRANSCRIPTIONAL REGULATOR RUTR"/>
    <property type="match status" value="1"/>
</dbReference>
<dbReference type="EMBL" id="JAHBAY010000005">
    <property type="protein sequence ID" value="MBT0770306.1"/>
    <property type="molecule type" value="Genomic_DNA"/>
</dbReference>
<evidence type="ECO:0000259" key="6">
    <source>
        <dbReference type="PROSITE" id="PS50977"/>
    </source>
</evidence>
<reference evidence="7 8" key="1">
    <citation type="submission" date="2021-05" db="EMBL/GenBank/DDBJ databases">
        <title>Kineosporia and Streptomyces sp. nov. two new marine actinobacteria isolated from Coral.</title>
        <authorList>
            <person name="Buangrab K."/>
            <person name="Sutthacheep M."/>
            <person name="Yeemin T."/>
            <person name="Harunari E."/>
            <person name="Igarashi Y."/>
            <person name="Kanchanasin P."/>
            <person name="Tanasupawat S."/>
            <person name="Phongsopitanun W."/>
        </authorList>
    </citation>
    <scope>NUCLEOTIDE SEQUENCE [LARGE SCALE GENOMIC DNA]</scope>
    <source>
        <strain evidence="7 8">J2-2</strain>
    </source>
</reference>
<comment type="caution">
    <text evidence="7">The sequence shown here is derived from an EMBL/GenBank/DDBJ whole genome shotgun (WGS) entry which is preliminary data.</text>
</comment>
<keyword evidence="8" id="KW-1185">Reference proteome</keyword>
<keyword evidence="3" id="KW-0804">Transcription</keyword>
<dbReference type="RefSeq" id="WP_214156593.1">
    <property type="nucleotide sequence ID" value="NZ_JAHBAY010000005.1"/>
</dbReference>
<keyword evidence="2 4" id="KW-0238">DNA-binding</keyword>
<feature type="DNA-binding region" description="H-T-H motif" evidence="4">
    <location>
        <begin position="46"/>
        <end position="65"/>
    </location>
</feature>
<dbReference type="SUPFAM" id="SSF48498">
    <property type="entry name" value="Tetracyclin repressor-like, C-terminal domain"/>
    <property type="match status" value="1"/>
</dbReference>
<evidence type="ECO:0000256" key="3">
    <source>
        <dbReference type="ARBA" id="ARBA00023163"/>
    </source>
</evidence>
<evidence type="ECO:0000256" key="1">
    <source>
        <dbReference type="ARBA" id="ARBA00023015"/>
    </source>
</evidence>
<name>A0ABS5TJB9_9ACTN</name>
<dbReference type="Pfam" id="PF00440">
    <property type="entry name" value="TetR_N"/>
    <property type="match status" value="1"/>
</dbReference>
<dbReference type="InterPro" id="IPR036271">
    <property type="entry name" value="Tet_transcr_reg_TetR-rel_C_sf"/>
</dbReference>
<dbReference type="PROSITE" id="PS50977">
    <property type="entry name" value="HTH_TETR_2"/>
    <property type="match status" value="1"/>
</dbReference>
<dbReference type="Proteomes" id="UP001197247">
    <property type="component" value="Unassembled WGS sequence"/>
</dbReference>